<evidence type="ECO:0000313" key="2">
    <source>
        <dbReference type="EMBL" id="RZB43385.1"/>
    </source>
</evidence>
<gene>
    <name evidence="2" type="ORF">D0Y65_053789</name>
</gene>
<accession>A0A445F3G8</accession>
<evidence type="ECO:0000256" key="1">
    <source>
        <dbReference type="SAM" id="MobiDB-lite"/>
    </source>
</evidence>
<proteinExistence type="predicted"/>
<organism evidence="2 3">
    <name type="scientific">Glycine soja</name>
    <name type="common">Wild soybean</name>
    <dbReference type="NCBI Taxonomy" id="3848"/>
    <lineage>
        <taxon>Eukaryota</taxon>
        <taxon>Viridiplantae</taxon>
        <taxon>Streptophyta</taxon>
        <taxon>Embryophyta</taxon>
        <taxon>Tracheophyta</taxon>
        <taxon>Spermatophyta</taxon>
        <taxon>Magnoliopsida</taxon>
        <taxon>eudicotyledons</taxon>
        <taxon>Gunneridae</taxon>
        <taxon>Pentapetalae</taxon>
        <taxon>rosids</taxon>
        <taxon>fabids</taxon>
        <taxon>Fabales</taxon>
        <taxon>Fabaceae</taxon>
        <taxon>Papilionoideae</taxon>
        <taxon>50 kb inversion clade</taxon>
        <taxon>NPAAA clade</taxon>
        <taxon>indigoferoid/millettioid clade</taxon>
        <taxon>Phaseoleae</taxon>
        <taxon>Glycine</taxon>
        <taxon>Glycine subgen. Soja</taxon>
    </lineage>
</organism>
<feature type="compositionally biased region" description="Polar residues" evidence="1">
    <location>
        <begin position="131"/>
        <end position="140"/>
    </location>
</feature>
<keyword evidence="3" id="KW-1185">Reference proteome</keyword>
<dbReference type="AlphaFoldDB" id="A0A445F3G8"/>
<sequence length="198" mass="22121">MNVEDMRDTFNGNVNVDYDHIDNDITNVEGSRGAPLDFATYLQTRCVIHTRGIHQQFQANLMCKCLVESVPIPHQIAFIQRSPNQVLARGSQNIISLDFQHWSDLVGEPAKDAAEVLWESDNLDEDGGGSNNKNRLSNVGFTTSKRSEEIESSGKGRCLDLKLGSGIPVLPNSPAHVIYWLFSLKIWRFQASENSDCN</sequence>
<name>A0A445F3G8_GLYSO</name>
<comment type="caution">
    <text evidence="2">The sequence shown here is derived from an EMBL/GenBank/DDBJ whole genome shotgun (WGS) entry which is preliminary data.</text>
</comment>
<dbReference type="EMBL" id="QZWG01000020">
    <property type="protein sequence ID" value="RZB43385.1"/>
    <property type="molecule type" value="Genomic_DNA"/>
</dbReference>
<protein>
    <submittedName>
        <fullName evidence="2">Uncharacterized protein</fullName>
    </submittedName>
</protein>
<feature type="region of interest" description="Disordered" evidence="1">
    <location>
        <begin position="121"/>
        <end position="140"/>
    </location>
</feature>
<evidence type="ECO:0000313" key="3">
    <source>
        <dbReference type="Proteomes" id="UP000289340"/>
    </source>
</evidence>
<dbReference type="Proteomes" id="UP000289340">
    <property type="component" value="Chromosome 20"/>
</dbReference>
<reference evidence="2 3" key="1">
    <citation type="submission" date="2018-09" db="EMBL/GenBank/DDBJ databases">
        <title>A high-quality reference genome of wild soybean provides a powerful tool to mine soybean genomes.</title>
        <authorList>
            <person name="Xie M."/>
            <person name="Chung C.Y.L."/>
            <person name="Li M.-W."/>
            <person name="Wong F.-L."/>
            <person name="Chan T.-F."/>
            <person name="Lam H.-M."/>
        </authorList>
    </citation>
    <scope>NUCLEOTIDE SEQUENCE [LARGE SCALE GENOMIC DNA]</scope>
    <source>
        <strain evidence="3">cv. W05</strain>
        <tissue evidence="2">Hypocotyl of etiolated seedlings</tissue>
    </source>
</reference>